<keyword evidence="7" id="KW-0030">Aminoacyl-tRNA synthetase</keyword>
<feature type="domain" description="Methionyl/Valyl/Leucyl/Isoleucyl-tRNA synthetase anticodon-binding" evidence="9">
    <location>
        <begin position="9"/>
        <end position="111"/>
    </location>
</feature>
<evidence type="ECO:0000256" key="1">
    <source>
        <dbReference type="ARBA" id="ARBA00005594"/>
    </source>
</evidence>
<evidence type="ECO:0000313" key="11">
    <source>
        <dbReference type="Proteomes" id="UP000673691"/>
    </source>
</evidence>
<proteinExistence type="inferred from homology"/>
<dbReference type="PANTHER" id="PTHR11946:SF109">
    <property type="entry name" value="VALINE--TRNA LIGASE"/>
    <property type="match status" value="1"/>
</dbReference>
<accession>A0A8H8A0N7</accession>
<keyword evidence="4" id="KW-0547">Nucleotide-binding</keyword>
<keyword evidence="3" id="KW-0436">Ligase</keyword>
<dbReference type="Pfam" id="PF08264">
    <property type="entry name" value="Anticodon_1"/>
    <property type="match status" value="1"/>
</dbReference>
<keyword evidence="11" id="KW-1185">Reference proteome</keyword>
<evidence type="ECO:0000256" key="4">
    <source>
        <dbReference type="ARBA" id="ARBA00022741"/>
    </source>
</evidence>
<evidence type="ECO:0000256" key="2">
    <source>
        <dbReference type="ARBA" id="ARBA00013169"/>
    </source>
</evidence>
<evidence type="ECO:0000256" key="6">
    <source>
        <dbReference type="ARBA" id="ARBA00022917"/>
    </source>
</evidence>
<name>A0A8H8A0N7_9FUNG</name>
<evidence type="ECO:0000256" key="5">
    <source>
        <dbReference type="ARBA" id="ARBA00022840"/>
    </source>
</evidence>
<dbReference type="InterPro" id="IPR009080">
    <property type="entry name" value="tRNAsynth_Ia_anticodon-bd"/>
</dbReference>
<dbReference type="GO" id="GO:0004832">
    <property type="term" value="F:valine-tRNA ligase activity"/>
    <property type="evidence" value="ECO:0007669"/>
    <property type="project" value="UniProtKB-EC"/>
</dbReference>
<dbReference type="Gene3D" id="1.10.730.10">
    <property type="entry name" value="Isoleucyl-tRNA Synthetase, Domain 1"/>
    <property type="match status" value="1"/>
</dbReference>
<keyword evidence="6" id="KW-0648">Protein biosynthesis</keyword>
<evidence type="ECO:0000256" key="8">
    <source>
        <dbReference type="ARBA" id="ARBA00029936"/>
    </source>
</evidence>
<comment type="similarity">
    <text evidence="1">Belongs to the class-I aminoacyl-tRNA synthetase family.</text>
</comment>
<dbReference type="PANTHER" id="PTHR11946">
    <property type="entry name" value="VALYL-TRNA SYNTHETASES"/>
    <property type="match status" value="1"/>
</dbReference>
<dbReference type="InterPro" id="IPR002303">
    <property type="entry name" value="Valyl-tRNA_ligase"/>
</dbReference>
<dbReference type="GO" id="GO:0005524">
    <property type="term" value="F:ATP binding"/>
    <property type="evidence" value="ECO:0007669"/>
    <property type="project" value="UniProtKB-KW"/>
</dbReference>
<organism evidence="10 11">
    <name type="scientific">Olpidium bornovanus</name>
    <dbReference type="NCBI Taxonomy" id="278681"/>
    <lineage>
        <taxon>Eukaryota</taxon>
        <taxon>Fungi</taxon>
        <taxon>Fungi incertae sedis</taxon>
        <taxon>Olpidiomycota</taxon>
        <taxon>Olpidiomycotina</taxon>
        <taxon>Olpidiomycetes</taxon>
        <taxon>Olpidiales</taxon>
        <taxon>Olpidiaceae</taxon>
        <taxon>Olpidium</taxon>
    </lineage>
</organism>
<dbReference type="SUPFAM" id="SSF47323">
    <property type="entry name" value="Anticodon-binding domain of a subclass of class I aminoacyl-tRNA synthetases"/>
    <property type="match status" value="1"/>
</dbReference>
<dbReference type="Proteomes" id="UP000673691">
    <property type="component" value="Unassembled WGS sequence"/>
</dbReference>
<keyword evidence="5" id="KW-0067">ATP-binding</keyword>
<protein>
    <recommendedName>
        <fullName evidence="2">valine--tRNA ligase</fullName>
        <ecNumber evidence="2">6.1.1.9</ecNumber>
    </recommendedName>
    <alternativeName>
        <fullName evidence="8">Valyl-tRNA synthetase</fullName>
    </alternativeName>
</protein>
<evidence type="ECO:0000256" key="3">
    <source>
        <dbReference type="ARBA" id="ARBA00022598"/>
    </source>
</evidence>
<dbReference type="GO" id="GO:0006438">
    <property type="term" value="P:valyl-tRNA aminoacylation"/>
    <property type="evidence" value="ECO:0007669"/>
    <property type="project" value="InterPro"/>
</dbReference>
<dbReference type="InterPro" id="IPR013155">
    <property type="entry name" value="M/V/L/I-tRNA-synth_anticd-bd"/>
</dbReference>
<gene>
    <name evidence="10" type="ORF">BJ554DRAFT_3279</name>
</gene>
<reference evidence="10 11" key="1">
    <citation type="journal article" name="Sci. Rep.">
        <title>Genome-scale phylogenetic analyses confirm Olpidium as the closest living zoosporic fungus to the non-flagellated, terrestrial fungi.</title>
        <authorList>
            <person name="Chang Y."/>
            <person name="Rochon D."/>
            <person name="Sekimoto S."/>
            <person name="Wang Y."/>
            <person name="Chovatia M."/>
            <person name="Sandor L."/>
            <person name="Salamov A."/>
            <person name="Grigoriev I.V."/>
            <person name="Stajich J.E."/>
            <person name="Spatafora J.W."/>
        </authorList>
    </citation>
    <scope>NUCLEOTIDE SEQUENCE [LARGE SCALE GENOMIC DNA]</scope>
    <source>
        <strain evidence="10">S191</strain>
    </source>
</reference>
<dbReference type="GO" id="GO:0005829">
    <property type="term" value="C:cytosol"/>
    <property type="evidence" value="ECO:0007669"/>
    <property type="project" value="TreeGrafter"/>
</dbReference>
<dbReference type="EC" id="6.1.1.9" evidence="2"/>
<comment type="caution">
    <text evidence="10">The sequence shown here is derived from an EMBL/GenBank/DDBJ whole genome shotgun (WGS) entry which is preliminary data.</text>
</comment>
<evidence type="ECO:0000313" key="10">
    <source>
        <dbReference type="EMBL" id="KAG5462844.1"/>
    </source>
</evidence>
<evidence type="ECO:0000259" key="9">
    <source>
        <dbReference type="Pfam" id="PF08264"/>
    </source>
</evidence>
<dbReference type="AlphaFoldDB" id="A0A8H8A0N7"/>
<evidence type="ECO:0000256" key="7">
    <source>
        <dbReference type="ARBA" id="ARBA00023146"/>
    </source>
</evidence>
<sequence length="175" mass="19186">MSLRFVDEKEAIKPVTDAGSPADAKRTTQDTLYTCLEQALKLLHPFMPFVTEELYQRLPRRPGDIVESIMKTAYPTEVPEWSAPEAEAEFDFIIDAVKAARSLSVSNNVAKFTVGVITTSQRRAEAVTDQRIVVKALIKGCQGVTVAQSLEAFGTERPVTQDLNSGDKVALADAK</sequence>
<dbReference type="EMBL" id="JAEFCI010001530">
    <property type="protein sequence ID" value="KAG5462844.1"/>
    <property type="molecule type" value="Genomic_DNA"/>
</dbReference>
<dbReference type="OrthoDB" id="5586945at2759"/>